<name>A0A0G4IAV6_9ALVE</name>
<feature type="region of interest" description="Disordered" evidence="3">
    <location>
        <begin position="107"/>
        <end position="158"/>
    </location>
</feature>
<evidence type="ECO:0000256" key="2">
    <source>
        <dbReference type="ARBA" id="ARBA00023242"/>
    </source>
</evidence>
<dbReference type="CDD" id="cd00024">
    <property type="entry name" value="CD_CSD"/>
    <property type="match status" value="1"/>
</dbReference>
<dbReference type="Pfam" id="PF00385">
    <property type="entry name" value="Chromo"/>
    <property type="match status" value="1"/>
</dbReference>
<gene>
    <name evidence="5" type="ORF">Cvel_12666</name>
</gene>
<dbReference type="SMART" id="SM00298">
    <property type="entry name" value="CHROMO"/>
    <property type="match status" value="1"/>
</dbReference>
<dbReference type="VEuPathDB" id="CryptoDB:Cvel_12666"/>
<dbReference type="Gene3D" id="2.40.50.40">
    <property type="match status" value="1"/>
</dbReference>
<proteinExistence type="predicted"/>
<dbReference type="PROSITE" id="PS50013">
    <property type="entry name" value="CHROMO_2"/>
    <property type="match status" value="1"/>
</dbReference>
<evidence type="ECO:0000259" key="4">
    <source>
        <dbReference type="PROSITE" id="PS50013"/>
    </source>
</evidence>
<dbReference type="GO" id="GO:0005634">
    <property type="term" value="C:nucleus"/>
    <property type="evidence" value="ECO:0007669"/>
    <property type="project" value="UniProtKB-SubCell"/>
</dbReference>
<organism evidence="5">
    <name type="scientific">Chromera velia CCMP2878</name>
    <dbReference type="NCBI Taxonomy" id="1169474"/>
    <lineage>
        <taxon>Eukaryota</taxon>
        <taxon>Sar</taxon>
        <taxon>Alveolata</taxon>
        <taxon>Colpodellida</taxon>
        <taxon>Chromeraceae</taxon>
        <taxon>Chromera</taxon>
    </lineage>
</organism>
<dbReference type="PROSITE" id="PS00598">
    <property type="entry name" value="CHROMO_1"/>
    <property type="match status" value="1"/>
</dbReference>
<feature type="domain" description="Chromo" evidence="4">
    <location>
        <begin position="17"/>
        <end position="54"/>
    </location>
</feature>
<dbReference type="InterPro" id="IPR016197">
    <property type="entry name" value="Chromo-like_dom_sf"/>
</dbReference>
<comment type="subcellular location">
    <subcellularLocation>
        <location evidence="1">Nucleus</location>
    </subcellularLocation>
</comment>
<sequence length="241" mass="27732">MGKKKSESLPQQEEELYRVEKLVDARKWEGKNYYLVKWDGYPSSDNTWEPEVNVLVDDDNSNAGLCADAMKASVLRGTAERPPGPGYPPMAKKYETWLKKQPKEIKEELLAPPSAPSKGKKRSSSSGEKESTSADPEPHTKNTKLSLPEEEEEEEDPDMDQMDVIISLQQNGINPMDVEKILNFKTKPNHSKDTTFWKWTVLLKNGTFVDLPHKFCRQYLHNELLDWFESRISFKGQQRMI</sequence>
<dbReference type="InterPro" id="IPR051219">
    <property type="entry name" value="Heterochromatin_chromo-domain"/>
</dbReference>
<feature type="compositionally biased region" description="Acidic residues" evidence="3">
    <location>
        <begin position="148"/>
        <end position="158"/>
    </location>
</feature>
<protein>
    <recommendedName>
        <fullName evidence="4">Chromo domain-containing protein</fullName>
    </recommendedName>
</protein>
<evidence type="ECO:0000256" key="3">
    <source>
        <dbReference type="SAM" id="MobiDB-lite"/>
    </source>
</evidence>
<evidence type="ECO:0000313" key="5">
    <source>
        <dbReference type="EMBL" id="CEM54288.1"/>
    </source>
</evidence>
<dbReference type="AlphaFoldDB" id="A0A0G4IAV6"/>
<dbReference type="InterPro" id="IPR023779">
    <property type="entry name" value="Chromodomain_CS"/>
</dbReference>
<evidence type="ECO:0000256" key="1">
    <source>
        <dbReference type="ARBA" id="ARBA00004123"/>
    </source>
</evidence>
<dbReference type="PANTHER" id="PTHR22812">
    <property type="entry name" value="CHROMOBOX PROTEIN"/>
    <property type="match status" value="1"/>
</dbReference>
<accession>A0A0G4IAV6</accession>
<dbReference type="EMBL" id="CDMZ01005773">
    <property type="protein sequence ID" value="CEM54288.1"/>
    <property type="molecule type" value="Genomic_DNA"/>
</dbReference>
<feature type="compositionally biased region" description="Basic and acidic residues" evidence="3">
    <location>
        <begin position="127"/>
        <end position="140"/>
    </location>
</feature>
<dbReference type="SUPFAM" id="SSF54160">
    <property type="entry name" value="Chromo domain-like"/>
    <property type="match status" value="1"/>
</dbReference>
<reference evidence="5" key="1">
    <citation type="submission" date="2014-11" db="EMBL/GenBank/DDBJ databases">
        <authorList>
            <person name="Otto D Thomas"/>
            <person name="Naeem Raeece"/>
        </authorList>
    </citation>
    <scope>NUCLEOTIDE SEQUENCE</scope>
</reference>
<keyword evidence="2" id="KW-0539">Nucleus</keyword>
<dbReference type="InterPro" id="IPR000953">
    <property type="entry name" value="Chromo/chromo_shadow_dom"/>
</dbReference>
<dbReference type="InterPro" id="IPR023780">
    <property type="entry name" value="Chromo_domain"/>
</dbReference>